<feature type="domain" description="AA1-like" evidence="6">
    <location>
        <begin position="48"/>
        <end position="179"/>
    </location>
</feature>
<dbReference type="Pfam" id="PF16541">
    <property type="entry name" value="AltA1"/>
    <property type="match status" value="1"/>
</dbReference>
<dbReference type="GO" id="GO:0005576">
    <property type="term" value="C:extracellular region"/>
    <property type="evidence" value="ECO:0007669"/>
    <property type="project" value="UniProtKB-SubCell"/>
</dbReference>
<evidence type="ECO:0000259" key="6">
    <source>
        <dbReference type="Pfam" id="PF16541"/>
    </source>
</evidence>
<evidence type="ECO:0000256" key="4">
    <source>
        <dbReference type="ARBA" id="ARBA00023157"/>
    </source>
</evidence>
<dbReference type="InterPro" id="IPR032382">
    <property type="entry name" value="AltA1"/>
</dbReference>
<evidence type="ECO:0000256" key="3">
    <source>
        <dbReference type="ARBA" id="ARBA00022729"/>
    </source>
</evidence>
<evidence type="ECO:0000313" key="8">
    <source>
        <dbReference type="Proteomes" id="UP001303647"/>
    </source>
</evidence>
<comment type="caution">
    <text evidence="7">The sequence shown here is derived from an EMBL/GenBank/DDBJ whole genome shotgun (WGS) entry which is preliminary data.</text>
</comment>
<feature type="chain" id="PRO_5042976403" description="AA1-like domain-containing protein" evidence="5">
    <location>
        <begin position="19"/>
        <end position="195"/>
    </location>
</feature>
<comment type="subcellular location">
    <subcellularLocation>
        <location evidence="1">Secreted</location>
    </subcellularLocation>
</comment>
<evidence type="ECO:0000256" key="2">
    <source>
        <dbReference type="ARBA" id="ARBA00022525"/>
    </source>
</evidence>
<dbReference type="Proteomes" id="UP001303647">
    <property type="component" value="Unassembled WGS sequence"/>
</dbReference>
<evidence type="ECO:0000256" key="5">
    <source>
        <dbReference type="SAM" id="SignalP"/>
    </source>
</evidence>
<dbReference type="EMBL" id="MU857767">
    <property type="protein sequence ID" value="KAK4243971.1"/>
    <property type="molecule type" value="Genomic_DNA"/>
</dbReference>
<keyword evidence="2" id="KW-0964">Secreted</keyword>
<keyword evidence="8" id="KW-1185">Reference proteome</keyword>
<reference evidence="7" key="1">
    <citation type="journal article" date="2023" name="Mol. Phylogenet. Evol.">
        <title>Genome-scale phylogeny and comparative genomics of the fungal order Sordariales.</title>
        <authorList>
            <person name="Hensen N."/>
            <person name="Bonometti L."/>
            <person name="Westerberg I."/>
            <person name="Brannstrom I.O."/>
            <person name="Guillou S."/>
            <person name="Cros-Aarteil S."/>
            <person name="Calhoun S."/>
            <person name="Haridas S."/>
            <person name="Kuo A."/>
            <person name="Mondo S."/>
            <person name="Pangilinan J."/>
            <person name="Riley R."/>
            <person name="LaButti K."/>
            <person name="Andreopoulos B."/>
            <person name="Lipzen A."/>
            <person name="Chen C."/>
            <person name="Yan M."/>
            <person name="Daum C."/>
            <person name="Ng V."/>
            <person name="Clum A."/>
            <person name="Steindorff A."/>
            <person name="Ohm R.A."/>
            <person name="Martin F."/>
            <person name="Silar P."/>
            <person name="Natvig D.O."/>
            <person name="Lalanne C."/>
            <person name="Gautier V."/>
            <person name="Ament-Velasquez S.L."/>
            <person name="Kruys A."/>
            <person name="Hutchinson M.I."/>
            <person name="Powell A.J."/>
            <person name="Barry K."/>
            <person name="Miller A.N."/>
            <person name="Grigoriev I.V."/>
            <person name="Debuchy R."/>
            <person name="Gladieux P."/>
            <person name="Hiltunen Thoren M."/>
            <person name="Johannesson H."/>
        </authorList>
    </citation>
    <scope>NUCLEOTIDE SEQUENCE</scope>
    <source>
        <strain evidence="7">CBS 359.72</strain>
    </source>
</reference>
<proteinExistence type="predicted"/>
<name>A0AAN7CLR2_9PEZI</name>
<dbReference type="AlphaFoldDB" id="A0AAN7CLR2"/>
<keyword evidence="3 5" id="KW-0732">Signal</keyword>
<gene>
    <name evidence="7" type="ORF">C7999DRAFT_44303</name>
</gene>
<organism evidence="7 8">
    <name type="scientific">Corynascus novoguineensis</name>
    <dbReference type="NCBI Taxonomy" id="1126955"/>
    <lineage>
        <taxon>Eukaryota</taxon>
        <taxon>Fungi</taxon>
        <taxon>Dikarya</taxon>
        <taxon>Ascomycota</taxon>
        <taxon>Pezizomycotina</taxon>
        <taxon>Sordariomycetes</taxon>
        <taxon>Sordariomycetidae</taxon>
        <taxon>Sordariales</taxon>
        <taxon>Chaetomiaceae</taxon>
        <taxon>Corynascus</taxon>
    </lineage>
</organism>
<evidence type="ECO:0000256" key="1">
    <source>
        <dbReference type="ARBA" id="ARBA00004613"/>
    </source>
</evidence>
<keyword evidence="4" id="KW-1015">Disulfide bond</keyword>
<feature type="signal peptide" evidence="5">
    <location>
        <begin position="1"/>
        <end position="18"/>
    </location>
</feature>
<evidence type="ECO:0000313" key="7">
    <source>
        <dbReference type="EMBL" id="KAK4243971.1"/>
    </source>
</evidence>
<accession>A0AAN7CLR2</accession>
<sequence length="195" mass="21803">MKYLNSLALLPLLGLTSTATPVPSPKAVSANSPAGCSDTSFKDFAWTVKDFDFHASYIFTNPAHQNSWGYVLFDLVNPADQTTTHCEASSNQLSDFFYGNFVYSCNDTQRVGKTTFDFSRPTNQLRVNQTWTCDDKDPQWPTTFTGRGGTNFNLTCTDETWENPKWEPGQIYSSRTITCGKVDKTFKPDELTAIA</sequence>
<protein>
    <recommendedName>
        <fullName evidence="6">AA1-like domain-containing protein</fullName>
    </recommendedName>
</protein>
<reference evidence="7" key="2">
    <citation type="submission" date="2023-05" db="EMBL/GenBank/DDBJ databases">
        <authorList>
            <consortium name="Lawrence Berkeley National Laboratory"/>
            <person name="Steindorff A."/>
            <person name="Hensen N."/>
            <person name="Bonometti L."/>
            <person name="Westerberg I."/>
            <person name="Brannstrom I.O."/>
            <person name="Guillou S."/>
            <person name="Cros-Aarteil S."/>
            <person name="Calhoun S."/>
            <person name="Haridas S."/>
            <person name="Kuo A."/>
            <person name="Mondo S."/>
            <person name="Pangilinan J."/>
            <person name="Riley R."/>
            <person name="Labutti K."/>
            <person name="Andreopoulos B."/>
            <person name="Lipzen A."/>
            <person name="Chen C."/>
            <person name="Yanf M."/>
            <person name="Daum C."/>
            <person name="Ng V."/>
            <person name="Clum A."/>
            <person name="Ohm R."/>
            <person name="Martin F."/>
            <person name="Silar P."/>
            <person name="Natvig D."/>
            <person name="Lalanne C."/>
            <person name="Gautier V."/>
            <person name="Ament-Velasquez S.L."/>
            <person name="Kruys A."/>
            <person name="Hutchinson M.I."/>
            <person name="Powell A.J."/>
            <person name="Barry K."/>
            <person name="Miller A.N."/>
            <person name="Grigoriev I.V."/>
            <person name="Debuchy R."/>
            <person name="Gladieux P."/>
            <person name="Thoren M.H."/>
            <person name="Johannesson H."/>
        </authorList>
    </citation>
    <scope>NUCLEOTIDE SEQUENCE</scope>
    <source>
        <strain evidence="7">CBS 359.72</strain>
    </source>
</reference>